<evidence type="ECO:0000313" key="2">
    <source>
        <dbReference type="EMBL" id="EJR22405.1"/>
    </source>
</evidence>
<evidence type="ECO:0000313" key="3">
    <source>
        <dbReference type="Proteomes" id="UP000006607"/>
    </source>
</evidence>
<accession>A0A9W5K794</accession>
<evidence type="ECO:0000256" key="1">
    <source>
        <dbReference type="SAM" id="MobiDB-lite"/>
    </source>
</evidence>
<proteinExistence type="predicted"/>
<comment type="caution">
    <text evidence="2">The sequence shown here is derived from an EMBL/GenBank/DDBJ whole genome shotgun (WGS) entry which is preliminary data.</text>
</comment>
<protein>
    <submittedName>
        <fullName evidence="2">Uncharacterized protein</fullName>
    </submittedName>
</protein>
<feature type="region of interest" description="Disordered" evidence="1">
    <location>
        <begin position="1"/>
        <end position="33"/>
    </location>
</feature>
<reference evidence="2" key="1">
    <citation type="submission" date="2012-04" db="EMBL/GenBank/DDBJ databases">
        <title>The Genome Sequence of Bacillus cereus VD014.</title>
        <authorList>
            <consortium name="The Broad Institute Genome Sequencing Platform"/>
            <consortium name="The Broad Institute Genome Sequencing Center for Infectious Disease"/>
            <person name="Feldgarden M."/>
            <person name="Van der Auwera G.A."/>
            <person name="Mahillon J."/>
            <person name="Duprez V."/>
            <person name="Timmery S."/>
            <person name="Mattelet C."/>
            <person name="Dierick K."/>
            <person name="Sun M."/>
            <person name="Yu Z."/>
            <person name="Zhu L."/>
            <person name="Hu X."/>
            <person name="Shank E.B."/>
            <person name="Swiecicka I."/>
            <person name="Hansen B.M."/>
            <person name="Andrup L."/>
            <person name="Young S.K."/>
            <person name="Zeng Q."/>
            <person name="Gargeya S."/>
            <person name="Fitzgerald M."/>
            <person name="Haas B."/>
            <person name="Abouelleil A."/>
            <person name="Alvarado L."/>
            <person name="Arachchi H.M."/>
            <person name="Berlin A."/>
            <person name="Chapman S.B."/>
            <person name="Goldberg J."/>
            <person name="Griggs A."/>
            <person name="Gujja S."/>
            <person name="Hansen M."/>
            <person name="Howarth C."/>
            <person name="Imamovic A."/>
            <person name="Larimer J."/>
            <person name="McCowen C."/>
            <person name="Montmayeur A."/>
            <person name="Murphy C."/>
            <person name="Neiman D."/>
            <person name="Pearson M."/>
            <person name="Priest M."/>
            <person name="Roberts A."/>
            <person name="Saif S."/>
            <person name="Shea T."/>
            <person name="Sisk P."/>
            <person name="Sykes S."/>
            <person name="Wortman J."/>
            <person name="Nusbaum C."/>
            <person name="Birren B."/>
        </authorList>
    </citation>
    <scope>NUCLEOTIDE SEQUENCE</scope>
    <source>
        <strain evidence="2">VD014</strain>
    </source>
</reference>
<gene>
    <name evidence="2" type="ORF">IIA_02440</name>
</gene>
<dbReference type="AlphaFoldDB" id="A0A9W5K794"/>
<sequence>MGSVPNLTPQQSISKKQINPNKNQQTSAWLLLD</sequence>
<dbReference type="EMBL" id="AHER01000030">
    <property type="protein sequence ID" value="EJR22405.1"/>
    <property type="molecule type" value="Genomic_DNA"/>
</dbReference>
<dbReference type="Proteomes" id="UP000006607">
    <property type="component" value="Unassembled WGS sequence"/>
</dbReference>
<organism evidence="2 3">
    <name type="scientific">Bacillus cereus (strain VD014)</name>
    <dbReference type="NCBI Taxonomy" id="1053223"/>
    <lineage>
        <taxon>Bacteria</taxon>
        <taxon>Bacillati</taxon>
        <taxon>Bacillota</taxon>
        <taxon>Bacilli</taxon>
        <taxon>Bacillales</taxon>
        <taxon>Bacillaceae</taxon>
        <taxon>Bacillus</taxon>
        <taxon>Bacillus cereus group</taxon>
    </lineage>
</organism>
<name>A0A9W5K794_BACC8</name>